<dbReference type="AlphaFoldDB" id="A0AAU8IHT2"/>
<organism evidence="1">
    <name type="scientific">Sporolactobacillus sp. Y61</name>
    <dbReference type="NCBI Taxonomy" id="3160863"/>
    <lineage>
        <taxon>Bacteria</taxon>
        <taxon>Bacillati</taxon>
        <taxon>Bacillota</taxon>
        <taxon>Bacilli</taxon>
        <taxon>Bacillales</taxon>
        <taxon>Sporolactobacillaceae</taxon>
        <taxon>Sporolactobacillus</taxon>
    </lineage>
</organism>
<evidence type="ECO:0000313" key="1">
    <source>
        <dbReference type="EMBL" id="XCJ17984.1"/>
    </source>
</evidence>
<dbReference type="RefSeq" id="WP_353949068.1">
    <property type="nucleotide sequence ID" value="NZ_CP159510.1"/>
</dbReference>
<evidence type="ECO:0008006" key="2">
    <source>
        <dbReference type="Google" id="ProtNLM"/>
    </source>
</evidence>
<name>A0AAU8IHT2_9BACL</name>
<dbReference type="EMBL" id="CP159510">
    <property type="protein sequence ID" value="XCJ17984.1"/>
    <property type="molecule type" value="Genomic_DNA"/>
</dbReference>
<reference evidence="1" key="1">
    <citation type="submission" date="2024-06" db="EMBL/GenBank/DDBJ databases">
        <authorList>
            <person name="Fan A."/>
            <person name="Zhang F.Y."/>
            <person name="Zhang L."/>
        </authorList>
    </citation>
    <scope>NUCLEOTIDE SEQUENCE</scope>
    <source>
        <strain evidence="1">Y61</strain>
    </source>
</reference>
<protein>
    <recommendedName>
        <fullName evidence="2">DUF5085 family protein</fullName>
    </recommendedName>
</protein>
<accession>A0AAU8IHT2</accession>
<proteinExistence type="predicted"/>
<gene>
    <name evidence="1" type="ORF">ABNN70_05840</name>
</gene>
<dbReference type="Gene3D" id="3.20.80.10">
    <property type="entry name" value="Regulatory factor, effector binding domain"/>
    <property type="match status" value="1"/>
</dbReference>
<sequence>MIKQSSLVLLNLLSRKVICRDSSWYEEGEELRRLALESGVYPNGPLVMTAAEVPHEPEFTEYTVYLPVSSPLSVDGDDSPGFLEMLQLRRTLVFRHYEADEPFTHTCQMIEAYAQQHRIILDKPFYHVCLEVNGDVFFDIHAPVKEVTVK</sequence>
<dbReference type="InterPro" id="IPR011256">
    <property type="entry name" value="Reg_factor_effector_dom_sf"/>
</dbReference>